<name>A0ABD2CKQ0_VESMC</name>
<accession>A0ABD2CKQ0</accession>
<reference evidence="2 3" key="1">
    <citation type="journal article" date="2024" name="Ann. Entomol. Soc. Am.">
        <title>Genomic analyses of the southern and eastern yellowjacket wasps (Hymenoptera: Vespidae) reveal evolutionary signatures of social life.</title>
        <authorList>
            <person name="Catto M.A."/>
            <person name="Caine P.B."/>
            <person name="Orr S.E."/>
            <person name="Hunt B.G."/>
            <person name="Goodisman M.A.D."/>
        </authorList>
    </citation>
    <scope>NUCLEOTIDE SEQUENCE [LARGE SCALE GENOMIC DNA]</scope>
    <source>
        <strain evidence="2">232</strain>
        <tissue evidence="2">Head and thorax</tissue>
    </source>
</reference>
<feature type="region of interest" description="Disordered" evidence="1">
    <location>
        <begin position="22"/>
        <end position="64"/>
    </location>
</feature>
<dbReference type="AlphaFoldDB" id="A0ABD2CKQ0"/>
<dbReference type="EMBL" id="JAYRBN010000041">
    <property type="protein sequence ID" value="KAL2745626.1"/>
    <property type="molecule type" value="Genomic_DNA"/>
</dbReference>
<organism evidence="2 3">
    <name type="scientific">Vespula maculifrons</name>
    <name type="common">Eastern yellow jacket</name>
    <name type="synonym">Wasp</name>
    <dbReference type="NCBI Taxonomy" id="7453"/>
    <lineage>
        <taxon>Eukaryota</taxon>
        <taxon>Metazoa</taxon>
        <taxon>Ecdysozoa</taxon>
        <taxon>Arthropoda</taxon>
        <taxon>Hexapoda</taxon>
        <taxon>Insecta</taxon>
        <taxon>Pterygota</taxon>
        <taxon>Neoptera</taxon>
        <taxon>Endopterygota</taxon>
        <taxon>Hymenoptera</taxon>
        <taxon>Apocrita</taxon>
        <taxon>Aculeata</taxon>
        <taxon>Vespoidea</taxon>
        <taxon>Vespidae</taxon>
        <taxon>Vespinae</taxon>
        <taxon>Vespula</taxon>
    </lineage>
</organism>
<sequence length="64" mass="7724">MEILICDRNVIFIANAGFPPYKFHHKSSNHHHSINKQPRHLRQEQQRRQLPLNKFSHQDSQLKQ</sequence>
<keyword evidence="3" id="KW-1185">Reference proteome</keyword>
<comment type="caution">
    <text evidence="2">The sequence shown here is derived from an EMBL/GenBank/DDBJ whole genome shotgun (WGS) entry which is preliminary data.</text>
</comment>
<dbReference type="Proteomes" id="UP001607303">
    <property type="component" value="Unassembled WGS sequence"/>
</dbReference>
<evidence type="ECO:0000313" key="3">
    <source>
        <dbReference type="Proteomes" id="UP001607303"/>
    </source>
</evidence>
<gene>
    <name evidence="2" type="ORF">V1477_006017</name>
</gene>
<feature type="compositionally biased region" description="Basic residues" evidence="1">
    <location>
        <begin position="22"/>
        <end position="40"/>
    </location>
</feature>
<evidence type="ECO:0000256" key="1">
    <source>
        <dbReference type="SAM" id="MobiDB-lite"/>
    </source>
</evidence>
<protein>
    <submittedName>
        <fullName evidence="2">RNA-binding protein squid-like isoform X1</fullName>
    </submittedName>
</protein>
<proteinExistence type="predicted"/>
<evidence type="ECO:0000313" key="2">
    <source>
        <dbReference type="EMBL" id="KAL2745626.1"/>
    </source>
</evidence>